<dbReference type="InterPro" id="IPR036390">
    <property type="entry name" value="WH_DNA-bd_sf"/>
</dbReference>
<evidence type="ECO:0000313" key="3">
    <source>
        <dbReference type="Proteomes" id="UP001595909"/>
    </source>
</evidence>
<proteinExistence type="predicted"/>
<dbReference type="Gene3D" id="1.10.10.10">
    <property type="entry name" value="Winged helix-like DNA-binding domain superfamily/Winged helix DNA-binding domain"/>
    <property type="match status" value="1"/>
</dbReference>
<name>A0ABV9RU89_9PSEU</name>
<dbReference type="InterPro" id="IPR000835">
    <property type="entry name" value="HTH_MarR-typ"/>
</dbReference>
<dbReference type="Pfam" id="PF12802">
    <property type="entry name" value="MarR_2"/>
    <property type="match status" value="1"/>
</dbReference>
<protein>
    <submittedName>
        <fullName evidence="2">MarR family winged helix-turn-helix transcriptional regulator</fullName>
    </submittedName>
</protein>
<dbReference type="InterPro" id="IPR039422">
    <property type="entry name" value="MarR/SlyA-like"/>
</dbReference>
<reference evidence="3" key="1">
    <citation type="journal article" date="2019" name="Int. J. Syst. Evol. Microbiol.">
        <title>The Global Catalogue of Microorganisms (GCM) 10K type strain sequencing project: providing services to taxonomists for standard genome sequencing and annotation.</title>
        <authorList>
            <consortium name="The Broad Institute Genomics Platform"/>
            <consortium name="The Broad Institute Genome Sequencing Center for Infectious Disease"/>
            <person name="Wu L."/>
            <person name="Ma J."/>
        </authorList>
    </citation>
    <scope>NUCLEOTIDE SEQUENCE [LARGE SCALE GENOMIC DNA]</scope>
    <source>
        <strain evidence="3">CCUG 50347</strain>
    </source>
</reference>
<dbReference type="RefSeq" id="WP_274187939.1">
    <property type="nucleotide sequence ID" value="NZ_BAABHN010000051.1"/>
</dbReference>
<dbReference type="SUPFAM" id="SSF46785">
    <property type="entry name" value="Winged helix' DNA-binding domain"/>
    <property type="match status" value="1"/>
</dbReference>
<dbReference type="Proteomes" id="UP001595909">
    <property type="component" value="Unassembled WGS sequence"/>
</dbReference>
<feature type="domain" description="HTH marR-type" evidence="1">
    <location>
        <begin position="1"/>
        <end position="125"/>
    </location>
</feature>
<accession>A0ABV9RU89</accession>
<keyword evidence="3" id="KW-1185">Reference proteome</keyword>
<dbReference type="PANTHER" id="PTHR33164:SF43">
    <property type="entry name" value="HTH-TYPE TRANSCRIPTIONAL REPRESSOR YETL"/>
    <property type="match status" value="1"/>
</dbReference>
<dbReference type="PROSITE" id="PS50995">
    <property type="entry name" value="HTH_MARR_2"/>
    <property type="match status" value="1"/>
</dbReference>
<sequence length="125" mass="13498">MVADRAFVCERAIHAVVSPVGLTVEQWWVLHHLTEVEAASMSGLVSACRASAPTMTRIIDKLVENALVYRGLDGPDRRRVLVRLAPGGRALAASLAEEVEVALGAQFEGLVPWQVGALQAVLRMQ</sequence>
<dbReference type="SMART" id="SM00347">
    <property type="entry name" value="HTH_MARR"/>
    <property type="match status" value="1"/>
</dbReference>
<evidence type="ECO:0000259" key="1">
    <source>
        <dbReference type="PROSITE" id="PS50995"/>
    </source>
</evidence>
<organism evidence="2 3">
    <name type="scientific">Actinomycetospora chibensis</name>
    <dbReference type="NCBI Taxonomy" id="663606"/>
    <lineage>
        <taxon>Bacteria</taxon>
        <taxon>Bacillati</taxon>
        <taxon>Actinomycetota</taxon>
        <taxon>Actinomycetes</taxon>
        <taxon>Pseudonocardiales</taxon>
        <taxon>Pseudonocardiaceae</taxon>
        <taxon>Actinomycetospora</taxon>
    </lineage>
</organism>
<evidence type="ECO:0000313" key="2">
    <source>
        <dbReference type="EMBL" id="MFC4835790.1"/>
    </source>
</evidence>
<dbReference type="PANTHER" id="PTHR33164">
    <property type="entry name" value="TRANSCRIPTIONAL REGULATOR, MARR FAMILY"/>
    <property type="match status" value="1"/>
</dbReference>
<dbReference type="InterPro" id="IPR036388">
    <property type="entry name" value="WH-like_DNA-bd_sf"/>
</dbReference>
<dbReference type="EMBL" id="JBHSIM010000051">
    <property type="protein sequence ID" value="MFC4835790.1"/>
    <property type="molecule type" value="Genomic_DNA"/>
</dbReference>
<gene>
    <name evidence="2" type="ORF">ACFPEL_25500</name>
</gene>
<comment type="caution">
    <text evidence="2">The sequence shown here is derived from an EMBL/GenBank/DDBJ whole genome shotgun (WGS) entry which is preliminary data.</text>
</comment>